<dbReference type="EMBL" id="WJIE01000002">
    <property type="protein sequence ID" value="MRG91653.1"/>
    <property type="molecule type" value="Genomic_DNA"/>
</dbReference>
<dbReference type="Gene3D" id="1.25.40.10">
    <property type="entry name" value="Tetratricopeptide repeat domain"/>
    <property type="match status" value="1"/>
</dbReference>
<dbReference type="AlphaFoldDB" id="A0A6N7PHU6"/>
<dbReference type="OrthoDB" id="5503549at2"/>
<feature type="region of interest" description="Disordered" evidence="1">
    <location>
        <begin position="165"/>
        <end position="205"/>
    </location>
</feature>
<organism evidence="2 3">
    <name type="scientific">Polyangium spumosum</name>
    <dbReference type="NCBI Taxonomy" id="889282"/>
    <lineage>
        <taxon>Bacteria</taxon>
        <taxon>Pseudomonadati</taxon>
        <taxon>Myxococcota</taxon>
        <taxon>Polyangia</taxon>
        <taxon>Polyangiales</taxon>
        <taxon>Polyangiaceae</taxon>
        <taxon>Polyangium</taxon>
    </lineage>
</organism>
<keyword evidence="3" id="KW-1185">Reference proteome</keyword>
<dbReference type="InterPro" id="IPR011990">
    <property type="entry name" value="TPR-like_helical_dom_sf"/>
</dbReference>
<evidence type="ECO:0000313" key="3">
    <source>
        <dbReference type="Proteomes" id="UP000440224"/>
    </source>
</evidence>
<feature type="region of interest" description="Disordered" evidence="1">
    <location>
        <begin position="227"/>
        <end position="246"/>
    </location>
</feature>
<protein>
    <recommendedName>
        <fullName evidence="4">PEGA domain-containing protein</fullName>
    </recommendedName>
</protein>
<dbReference type="SUPFAM" id="SSF48452">
    <property type="entry name" value="TPR-like"/>
    <property type="match status" value="1"/>
</dbReference>
<gene>
    <name evidence="2" type="ORF">GF068_06905</name>
</gene>
<evidence type="ECO:0000313" key="2">
    <source>
        <dbReference type="EMBL" id="MRG91653.1"/>
    </source>
</evidence>
<evidence type="ECO:0008006" key="4">
    <source>
        <dbReference type="Google" id="ProtNLM"/>
    </source>
</evidence>
<name>A0A6N7PHU6_9BACT</name>
<sequence length="408" mass="43003">MDPETIRAAAEEARFREHVRRGDRAKATGRLADALDAYSDALAIRPDPLIAGRLGVVLVALNSPAEAADLLHDAVNRDWKADAVERGQFSDAYSVARAAVCMIDVQISHIPETTTLDGKRINGRRRSAFFTFVMPGEHEIRATLTGYRDGRAVFTACKGGSMDVPVTLTPLPSDPPIEPTPAPKPPPEPAGIPRPPGFPEVRTAPFGDRRLGIAGAVAVVDGRPLPKQEDPYAYDDSPEGGGKKSGVRGSIGAGPVMVLGVASWVPAVGAVLSGRIRLHSYFSVDVQARSAWSTANIGGEPIHAMTAGALAGLCGHWRWAWACAAGHIGVMAIESQRDPFREASQVLFRPGVGGLVGIDIPLLGPLALRVAGDGFALSKATRIIVGQKVLVEQPAVMLAGAVSAVWNL</sequence>
<reference evidence="2 3" key="1">
    <citation type="submission" date="2019-10" db="EMBL/GenBank/DDBJ databases">
        <title>A soil myxobacterium in the family Polyangiaceae.</title>
        <authorList>
            <person name="Li Y."/>
            <person name="Wang J."/>
        </authorList>
    </citation>
    <scope>NUCLEOTIDE SEQUENCE [LARGE SCALE GENOMIC DNA]</scope>
    <source>
        <strain evidence="2 3">DSM 14734</strain>
    </source>
</reference>
<feature type="compositionally biased region" description="Pro residues" evidence="1">
    <location>
        <begin position="172"/>
        <end position="198"/>
    </location>
</feature>
<comment type="caution">
    <text evidence="2">The sequence shown here is derived from an EMBL/GenBank/DDBJ whole genome shotgun (WGS) entry which is preliminary data.</text>
</comment>
<dbReference type="Proteomes" id="UP000440224">
    <property type="component" value="Unassembled WGS sequence"/>
</dbReference>
<accession>A0A6N7PHU6</accession>
<evidence type="ECO:0000256" key="1">
    <source>
        <dbReference type="SAM" id="MobiDB-lite"/>
    </source>
</evidence>
<dbReference type="RefSeq" id="WP_153818542.1">
    <property type="nucleotide sequence ID" value="NZ_WJIE01000002.1"/>
</dbReference>
<proteinExistence type="predicted"/>